<keyword evidence="7" id="KW-0132">Cell division</keyword>
<feature type="compositionally biased region" description="Polar residues" evidence="11">
    <location>
        <begin position="39"/>
        <end position="54"/>
    </location>
</feature>
<protein>
    <recommendedName>
        <fullName evidence="4">Condensin complex subunit 2</fullName>
    </recommendedName>
</protein>
<comment type="similarity">
    <text evidence="3">Belongs to the CND2 (condensin subunit 2) family.</text>
</comment>
<dbReference type="VEuPathDB" id="TriTrypDB:C3747_84g18"/>
<dbReference type="GO" id="GO:0051301">
    <property type="term" value="P:cell division"/>
    <property type="evidence" value="ECO:0007669"/>
    <property type="project" value="UniProtKB-KW"/>
</dbReference>
<feature type="region of interest" description="Disordered" evidence="11">
    <location>
        <begin position="697"/>
        <end position="738"/>
    </location>
</feature>
<dbReference type="VEuPathDB" id="TriTrypDB:C4B63_30g178"/>
<evidence type="ECO:0000256" key="9">
    <source>
        <dbReference type="ARBA" id="ARBA00023067"/>
    </source>
</evidence>
<accession>A0A2V2WJW7</accession>
<proteinExistence type="inferred from homology"/>
<feature type="compositionally biased region" description="Basic and acidic residues" evidence="11">
    <location>
        <begin position="713"/>
        <end position="722"/>
    </location>
</feature>
<organism evidence="12 13">
    <name type="scientific">Trypanosoma cruzi</name>
    <dbReference type="NCBI Taxonomy" id="5693"/>
    <lineage>
        <taxon>Eukaryota</taxon>
        <taxon>Discoba</taxon>
        <taxon>Euglenozoa</taxon>
        <taxon>Kinetoplastea</taxon>
        <taxon>Metakinetoplastina</taxon>
        <taxon>Trypanosomatida</taxon>
        <taxon>Trypanosomatidae</taxon>
        <taxon>Trypanosoma</taxon>
        <taxon>Schizotrypanum</taxon>
    </lineage>
</organism>
<dbReference type="VEuPathDB" id="TriTrypDB:ECC02_005969"/>
<evidence type="ECO:0000256" key="5">
    <source>
        <dbReference type="ARBA" id="ARBA00022454"/>
    </source>
</evidence>
<feature type="region of interest" description="Disordered" evidence="11">
    <location>
        <begin position="325"/>
        <end position="352"/>
    </location>
</feature>
<dbReference type="AlphaFoldDB" id="A0A2V2WJW7"/>
<keyword evidence="10" id="KW-0131">Cell cycle</keyword>
<dbReference type="VEuPathDB" id="TriTrypDB:TCDM_01821"/>
<dbReference type="OMA" id="MPVEFFP"/>
<dbReference type="Proteomes" id="UP000246078">
    <property type="component" value="Unassembled WGS sequence"/>
</dbReference>
<dbReference type="GO" id="GO:0005737">
    <property type="term" value="C:cytoplasm"/>
    <property type="evidence" value="ECO:0007669"/>
    <property type="project" value="UniProtKB-SubCell"/>
</dbReference>
<dbReference type="PANTHER" id="PTHR13108:SF9">
    <property type="entry name" value="CONDENSIN COMPLEX SUBUNIT 2"/>
    <property type="match status" value="1"/>
</dbReference>
<evidence type="ECO:0000313" key="12">
    <source>
        <dbReference type="EMBL" id="PWV08896.1"/>
    </source>
</evidence>
<feature type="region of interest" description="Disordered" evidence="11">
    <location>
        <begin position="869"/>
        <end position="913"/>
    </location>
</feature>
<dbReference type="InterPro" id="IPR022816">
    <property type="entry name" value="Condensin_barren_su2"/>
</dbReference>
<feature type="region of interest" description="Disordered" evidence="11">
    <location>
        <begin position="1"/>
        <end position="21"/>
    </location>
</feature>
<dbReference type="VEuPathDB" id="TriTrypDB:TCSYLVIO_001820"/>
<evidence type="ECO:0000256" key="2">
    <source>
        <dbReference type="ARBA" id="ARBA00004496"/>
    </source>
</evidence>
<dbReference type="VEuPathDB" id="TriTrypDB:TcYC6_0046200"/>
<keyword evidence="9" id="KW-0226">DNA condensation</keyword>
<keyword evidence="6" id="KW-0963">Cytoplasm</keyword>
<sequence>MQGNESQPPQPLRRGEHNAAAMLPVDPSFIFDEGRGTVPFTQQGTQQPTLSASRQRPRFATAQDLDDALLQAIEGKITRKNAWVSKDASNLLEGITHTVESTLDAATTTDEYSSFAKVATVVEGCSKVWTSRVDSTYQRSNQMVRRLLRNEEGGDDGSDGERNVADDDASGEGPAAAAAAERRKKAAQRRTQSVRTIAMDPSEINLDGRGRMTLVHTGMNAQFRAITEKFDQGNAQGLLLHNTPLGSAGNLILDVDYARDTGREYSARRIRLSGGSRKVKEEPEDEETVTFAVAEEEFDVGLDAPLELPPFQSVFLTTASAGHSPLSGDGSVSGSGAGGGNRLSGNSSMKAEEEEAWRPSIMLPSLLLLPHTAPIQAEEPGGGHMMTAGEPQGQPQENPQELGAVTSLFPTEYQQQQQPPEYDHGMDDGDWGGGMDYGDFCDDGNTVASVGVADGSDANSEFLRERAVAEARHLVSGATELNAMDGCLFGENRLALEAEDPTSWFPLAEPPANALLGSGAHKNSELLRLHKEHRVVQAFAQSPGASTPANKRVKREKTVVFDLPGELISTSAAGGSGDGGDVVSSLSSSSFLLSGKGFDSSTLKQSTTVGKNITSIGKELLLSKDPNAILAFTQSAVQRSRAQEAGLLLAEPPVPGKSIPSYLPYPITVPSFFQPFSTSLLQWNLLRKSATGQNFALSSAAPSRRVSGMTAKNDWDTGRNEDSQSQFGNHDDADGGGSVSGTVGAMPAEFFYGGAEADDEFMGAGGYDDYDEDGGRAYGDVEDPLRQVEAQILSSFERLELARAASSTGTVLNDGRRSGADELAGADPMRLAKVLQPPQTALPSQVDVAKLRQAMWELLDDAIQRSSAVKEQCHKREVRQKTAGHKRRRAANGDEDEDDDERDSERPSGNDLPRFSEIVMPILPRVPTISATGTLSPAFFFFSILFLANEHGVVLESVPGLDDLVVQGVSHPTTPAAAE</sequence>
<reference evidence="12 13" key="1">
    <citation type="journal article" date="2018" name="Microb. Genom.">
        <title>Expanding an expanded genome: long-read sequencing of Trypanosoma cruzi.</title>
        <authorList>
            <person name="Berna L."/>
            <person name="Rodriguez M."/>
            <person name="Chiribao M.L."/>
            <person name="Parodi-Talice A."/>
            <person name="Pita S."/>
            <person name="Rijo G."/>
            <person name="Alvarez-Valin F."/>
            <person name="Robello C."/>
        </authorList>
    </citation>
    <scope>NUCLEOTIDE SEQUENCE [LARGE SCALE GENOMIC DNA]</scope>
    <source>
        <strain evidence="12 13">TCC</strain>
    </source>
</reference>
<comment type="caution">
    <text evidence="12">The sequence shown here is derived from an EMBL/GenBank/DDBJ whole genome shotgun (WGS) entry which is preliminary data.</text>
</comment>
<dbReference type="EMBL" id="PRFC01000084">
    <property type="protein sequence ID" value="PWV08896.1"/>
    <property type="molecule type" value="Genomic_DNA"/>
</dbReference>
<dbReference type="Pfam" id="PF05786">
    <property type="entry name" value="Cnd2"/>
    <property type="match status" value="2"/>
</dbReference>
<dbReference type="GO" id="GO:0003682">
    <property type="term" value="F:chromatin binding"/>
    <property type="evidence" value="ECO:0007669"/>
    <property type="project" value="TreeGrafter"/>
</dbReference>
<evidence type="ECO:0000256" key="8">
    <source>
        <dbReference type="ARBA" id="ARBA00022776"/>
    </source>
</evidence>
<evidence type="ECO:0000256" key="1">
    <source>
        <dbReference type="ARBA" id="ARBA00004286"/>
    </source>
</evidence>
<feature type="region of interest" description="Disordered" evidence="11">
    <location>
        <begin position="149"/>
        <end position="174"/>
    </location>
</feature>
<feature type="region of interest" description="Disordered" evidence="11">
    <location>
        <begin position="34"/>
        <end position="55"/>
    </location>
</feature>
<dbReference type="VEuPathDB" id="TriTrypDB:TcCLB.508175.250"/>
<evidence type="ECO:0000256" key="3">
    <source>
        <dbReference type="ARBA" id="ARBA00009471"/>
    </source>
</evidence>
<dbReference type="VEuPathDB" id="TriTrypDB:TcCLB.509151.50"/>
<dbReference type="PANTHER" id="PTHR13108">
    <property type="entry name" value="CONDENSIN COMPLEX SUBUNIT 2"/>
    <property type="match status" value="1"/>
</dbReference>
<dbReference type="OrthoDB" id="362021at2759"/>
<evidence type="ECO:0000256" key="7">
    <source>
        <dbReference type="ARBA" id="ARBA00022618"/>
    </source>
</evidence>
<evidence type="ECO:0000256" key="4">
    <source>
        <dbReference type="ARBA" id="ARBA00016065"/>
    </source>
</evidence>
<feature type="compositionally biased region" description="Basic residues" evidence="11">
    <location>
        <begin position="876"/>
        <end position="890"/>
    </location>
</feature>
<dbReference type="VEuPathDB" id="TriTrypDB:BCY84_16480"/>
<evidence type="ECO:0000256" key="10">
    <source>
        <dbReference type="ARBA" id="ARBA00023306"/>
    </source>
</evidence>
<dbReference type="VEuPathDB" id="TriTrypDB:C4B63_30g177"/>
<feature type="compositionally biased region" description="Acidic residues" evidence="11">
    <location>
        <begin position="893"/>
        <end position="902"/>
    </location>
</feature>
<feature type="compositionally biased region" description="Gly residues" evidence="11">
    <location>
        <begin position="331"/>
        <end position="342"/>
    </location>
</feature>
<evidence type="ECO:0000256" key="6">
    <source>
        <dbReference type="ARBA" id="ARBA00022490"/>
    </source>
</evidence>
<dbReference type="VEuPathDB" id="TriTrypDB:Tc_MARK_632"/>
<comment type="subcellular location">
    <subcellularLocation>
        <location evidence="1">Chromosome</location>
    </subcellularLocation>
    <subcellularLocation>
        <location evidence="2">Cytoplasm</location>
    </subcellularLocation>
</comment>
<name>A0A2V2WJW7_TRYCR</name>
<gene>
    <name evidence="12" type="ORF">C3747_84g18</name>
</gene>
<dbReference type="GO" id="GO:0000796">
    <property type="term" value="C:condensin complex"/>
    <property type="evidence" value="ECO:0007669"/>
    <property type="project" value="InterPro"/>
</dbReference>
<evidence type="ECO:0000256" key="11">
    <source>
        <dbReference type="SAM" id="MobiDB-lite"/>
    </source>
</evidence>
<evidence type="ECO:0000313" key="13">
    <source>
        <dbReference type="Proteomes" id="UP000246078"/>
    </source>
</evidence>
<keyword evidence="8" id="KW-0498">Mitosis</keyword>
<dbReference type="VEuPathDB" id="TriTrypDB:TcBrA4_0088350"/>
<dbReference type="VEuPathDB" id="TriTrypDB:TcCL_ESM02290"/>
<dbReference type="GO" id="GO:0007076">
    <property type="term" value="P:mitotic chromosome condensation"/>
    <property type="evidence" value="ECO:0007669"/>
    <property type="project" value="InterPro"/>
</dbReference>
<keyword evidence="5" id="KW-0158">Chromosome</keyword>
<dbReference type="VEuPathDB" id="TriTrypDB:TcG_01637"/>